<dbReference type="Gene3D" id="1.20.144.10">
    <property type="entry name" value="Phosphatidic acid phosphatase type 2/haloperoxidase"/>
    <property type="match status" value="2"/>
</dbReference>
<dbReference type="InterPro" id="IPR036938">
    <property type="entry name" value="PAP2/HPO_sf"/>
</dbReference>
<accession>A0A1Y3MJ41</accession>
<dbReference type="PANTHER" id="PTHR14969:SF13">
    <property type="entry name" value="AT30094P"/>
    <property type="match status" value="1"/>
</dbReference>
<dbReference type="PANTHER" id="PTHR14969">
    <property type="entry name" value="SPHINGOSINE-1-PHOSPHATE PHOSPHOHYDROLASE"/>
    <property type="match status" value="1"/>
</dbReference>
<protein>
    <submittedName>
        <fullName evidence="2">Phosphoesterase</fullName>
    </submittedName>
</protein>
<gene>
    <name evidence="2" type="ORF">BW425_10380</name>
</gene>
<feature type="domain" description="Phosphatidic acid phosphatase type 2/haloperoxidase" evidence="1">
    <location>
        <begin position="85"/>
        <end position="199"/>
    </location>
</feature>
<dbReference type="SUPFAM" id="SSF48317">
    <property type="entry name" value="Acid phosphatase/Vanadium-dependent haloperoxidase"/>
    <property type="match status" value="1"/>
</dbReference>
<dbReference type="CDD" id="cd03392">
    <property type="entry name" value="PAP2_like_2"/>
    <property type="match status" value="1"/>
</dbReference>
<dbReference type="EMBL" id="MWPX01000009">
    <property type="protein sequence ID" value="OUM48901.1"/>
    <property type="molecule type" value="Genomic_DNA"/>
</dbReference>
<organism evidence="2 3">
    <name type="scientific">Bacillus pseudomycoides</name>
    <dbReference type="NCBI Taxonomy" id="64104"/>
    <lineage>
        <taxon>Bacteria</taxon>
        <taxon>Bacillati</taxon>
        <taxon>Bacillota</taxon>
        <taxon>Bacilli</taxon>
        <taxon>Bacillales</taxon>
        <taxon>Bacillaceae</taxon>
        <taxon>Bacillus</taxon>
        <taxon>Bacillus cereus group</taxon>
    </lineage>
</organism>
<dbReference type="AlphaFoldDB" id="A0A1Y3MJ41"/>
<dbReference type="InterPro" id="IPR000326">
    <property type="entry name" value="PAP2/HPO"/>
</dbReference>
<name>A0A1Y3MJ41_9BACI</name>
<dbReference type="Pfam" id="PF01569">
    <property type="entry name" value="PAP2"/>
    <property type="match status" value="1"/>
</dbReference>
<evidence type="ECO:0000313" key="2">
    <source>
        <dbReference type="EMBL" id="OUM48901.1"/>
    </source>
</evidence>
<evidence type="ECO:0000259" key="1">
    <source>
        <dbReference type="SMART" id="SM00014"/>
    </source>
</evidence>
<proteinExistence type="predicted"/>
<dbReference type="RefSeq" id="WP_016113898.1">
    <property type="nucleotide sequence ID" value="NZ_CP189809.1"/>
</dbReference>
<comment type="caution">
    <text evidence="2">The sequence shown here is derived from an EMBL/GenBank/DDBJ whole genome shotgun (WGS) entry which is preliminary data.</text>
</comment>
<dbReference type="SMART" id="SM00014">
    <property type="entry name" value="acidPPc"/>
    <property type="match status" value="1"/>
</dbReference>
<sequence>MKRKLHRYELACILLLFAAFALIAWRVQADGVTTLDIYVKDFVRGLQTESSLAFFTYFTKIGSAIGIISTLILSLFVFWKKRYYAAMIVYPMAVLITHLVNKGIKEIMKRDRPSLNEALDALGYSFPSGHAMLSMITYGFLAYIIAANVKNVAGKVVITIAMALLILWIGLSRIILSVHYPTDILAGYCLSGIALIIAIYFHRLFSERFETNQER</sequence>
<dbReference type="Proteomes" id="UP000195321">
    <property type="component" value="Unassembled WGS sequence"/>
</dbReference>
<reference evidence="2 3" key="1">
    <citation type="submission" date="2017-02" db="EMBL/GenBank/DDBJ databases">
        <title>Bacillus pseudomycoides isolate FSL K6-0042.</title>
        <authorList>
            <person name="Kovac J."/>
        </authorList>
    </citation>
    <scope>NUCLEOTIDE SEQUENCE [LARGE SCALE GENOMIC DNA]</scope>
    <source>
        <strain evidence="2 3">FSL K6-0042</strain>
    </source>
</reference>
<evidence type="ECO:0000313" key="3">
    <source>
        <dbReference type="Proteomes" id="UP000195321"/>
    </source>
</evidence>